<comment type="caution">
    <text evidence="3">The sequence shown here is derived from an EMBL/GenBank/DDBJ whole genome shotgun (WGS) entry which is preliminary data.</text>
</comment>
<dbReference type="GO" id="GO:0005730">
    <property type="term" value="C:nucleolus"/>
    <property type="evidence" value="ECO:0007669"/>
    <property type="project" value="TreeGrafter"/>
</dbReference>
<dbReference type="PANTHER" id="PTHR12821:SF0">
    <property type="entry name" value="BYSTIN"/>
    <property type="match status" value="1"/>
</dbReference>
<evidence type="ECO:0000313" key="3">
    <source>
        <dbReference type="EMBL" id="MDI1486089.1"/>
    </source>
</evidence>
<name>A0AA43TSJ2_9LECA</name>
<dbReference type="EMBL" id="JAPUFD010000002">
    <property type="protein sequence ID" value="MDI1486089.1"/>
    <property type="molecule type" value="Genomic_DNA"/>
</dbReference>
<evidence type="ECO:0000256" key="2">
    <source>
        <dbReference type="SAM" id="MobiDB-lite"/>
    </source>
</evidence>
<dbReference type="GO" id="GO:0005737">
    <property type="term" value="C:cytoplasm"/>
    <property type="evidence" value="ECO:0007669"/>
    <property type="project" value="TreeGrafter"/>
</dbReference>
<dbReference type="AlphaFoldDB" id="A0AA43TSJ2"/>
<keyword evidence="4" id="KW-1185">Reference proteome</keyword>
<dbReference type="InterPro" id="IPR007955">
    <property type="entry name" value="Bystin"/>
</dbReference>
<accession>A0AA43TSJ2</accession>
<protein>
    <submittedName>
        <fullName evidence="3">SnoRNA-binding rRNA-processing protein</fullName>
    </submittedName>
</protein>
<gene>
    <name evidence="3" type="primary">ENP1</name>
    <name evidence="3" type="ORF">OHK93_004279</name>
</gene>
<comment type="similarity">
    <text evidence="1">Belongs to the bystin family.</text>
</comment>
<dbReference type="GO" id="GO:0006364">
    <property type="term" value="P:rRNA processing"/>
    <property type="evidence" value="ECO:0007669"/>
    <property type="project" value="TreeGrafter"/>
</dbReference>
<dbReference type="Proteomes" id="UP001161017">
    <property type="component" value="Unassembled WGS sequence"/>
</dbReference>
<feature type="region of interest" description="Disordered" evidence="2">
    <location>
        <begin position="1"/>
        <end position="49"/>
    </location>
</feature>
<reference evidence="3" key="1">
    <citation type="journal article" date="2023" name="Genome Biol. Evol.">
        <title>First Whole Genome Sequence and Flow Cytometry Genome Size Data for the Lichen-Forming Fungus Ramalina farinacea (Ascomycota).</title>
        <authorList>
            <person name="Llewellyn T."/>
            <person name="Mian S."/>
            <person name="Hill R."/>
            <person name="Leitch I.J."/>
            <person name="Gaya E."/>
        </authorList>
    </citation>
    <scope>NUCLEOTIDE SEQUENCE</scope>
    <source>
        <strain evidence="3">LIQ254RAFAR</strain>
    </source>
</reference>
<feature type="region of interest" description="Disordered" evidence="2">
    <location>
        <begin position="195"/>
        <end position="223"/>
    </location>
</feature>
<feature type="region of interest" description="Disordered" evidence="2">
    <location>
        <begin position="79"/>
        <end position="104"/>
    </location>
</feature>
<feature type="compositionally biased region" description="Basic residues" evidence="2">
    <location>
        <begin position="10"/>
        <end position="19"/>
    </location>
</feature>
<feature type="region of interest" description="Disordered" evidence="2">
    <location>
        <begin position="117"/>
        <end position="175"/>
    </location>
</feature>
<dbReference type="GO" id="GO:0030515">
    <property type="term" value="F:snoRNA binding"/>
    <property type="evidence" value="ECO:0007669"/>
    <property type="project" value="TreeGrafter"/>
</dbReference>
<evidence type="ECO:0000313" key="4">
    <source>
        <dbReference type="Proteomes" id="UP001161017"/>
    </source>
</evidence>
<sequence length="535" mass="59339">MAPSSQRSKSGSRRPKNRNGHVPLAEDITASGPLRTKSKKRKLRADNDDEFSLKDNDYVDARSSRKILKIGQDLQDEEIAEHKSNLPNPAFTFESRFGGDDDGIESEDELLARREKAYEDDGEEAWGSDSDHLADQDDNLDPQDLSLFEKFNPTNHDPVTQQPSPSHNPKIIDNDEDTTNLADLILSKIALHEAATANSPSHAHQPPHNQDYNDDDDELPPLPPKVIEVYTTIGKLLSRYKSGKLPKPFKILPTLPAHPALLSLTNPDAWTPNAVYEATRLFVSSTPSTCQGFITEILLPRVRDDIRETKHLNIHLFNSLKKSLYKPACFFKGFLFPLVGSGTCSLREAHIISAVLVRVSVPVLHSAAALLRLTELAAEQTLQQGTEAAGASNVFIRVLLEKKYALPYKVIDGLVFHFLRYRAGEESGAGRARDAAAGDRAGGQTKAQVSEHEALAAREAKLPVLWHRCLLAFAQRYRNDITEDQREALLDLLLVRGHRDIGPEVRRELLAGRGRGVVVEEGVAEGGDDTMMDMR</sequence>
<organism evidence="3 4">
    <name type="scientific">Ramalina farinacea</name>
    <dbReference type="NCBI Taxonomy" id="258253"/>
    <lineage>
        <taxon>Eukaryota</taxon>
        <taxon>Fungi</taxon>
        <taxon>Dikarya</taxon>
        <taxon>Ascomycota</taxon>
        <taxon>Pezizomycotina</taxon>
        <taxon>Lecanoromycetes</taxon>
        <taxon>OSLEUM clade</taxon>
        <taxon>Lecanoromycetidae</taxon>
        <taxon>Lecanorales</taxon>
        <taxon>Lecanorineae</taxon>
        <taxon>Ramalinaceae</taxon>
        <taxon>Ramalina</taxon>
    </lineage>
</organism>
<proteinExistence type="inferred from homology"/>
<dbReference type="GO" id="GO:0030688">
    <property type="term" value="C:preribosome, small subunit precursor"/>
    <property type="evidence" value="ECO:0007669"/>
    <property type="project" value="TreeGrafter"/>
</dbReference>
<feature type="compositionally biased region" description="Polar residues" evidence="2">
    <location>
        <begin position="152"/>
        <end position="167"/>
    </location>
</feature>
<dbReference type="Pfam" id="PF05291">
    <property type="entry name" value="Bystin"/>
    <property type="match status" value="1"/>
</dbReference>
<evidence type="ECO:0000256" key="1">
    <source>
        <dbReference type="ARBA" id="ARBA00007114"/>
    </source>
</evidence>
<dbReference type="PANTHER" id="PTHR12821">
    <property type="entry name" value="BYSTIN"/>
    <property type="match status" value="1"/>
</dbReference>